<keyword evidence="1" id="KW-1133">Transmembrane helix</keyword>
<feature type="transmembrane region" description="Helical" evidence="1">
    <location>
        <begin position="88"/>
        <end position="112"/>
    </location>
</feature>
<evidence type="ECO:0000313" key="3">
    <source>
        <dbReference type="Proteomes" id="UP001500908"/>
    </source>
</evidence>
<proteinExistence type="predicted"/>
<dbReference type="EMBL" id="BAABDD010000003">
    <property type="protein sequence ID" value="GAA3732060.1"/>
    <property type="molecule type" value="Genomic_DNA"/>
</dbReference>
<dbReference type="RefSeq" id="WP_344967920.1">
    <property type="nucleotide sequence ID" value="NZ_BAABDD010000003.1"/>
</dbReference>
<organism evidence="2 3">
    <name type="scientific">Salinactinospora qingdaonensis</name>
    <dbReference type="NCBI Taxonomy" id="702744"/>
    <lineage>
        <taxon>Bacteria</taxon>
        <taxon>Bacillati</taxon>
        <taxon>Actinomycetota</taxon>
        <taxon>Actinomycetes</taxon>
        <taxon>Streptosporangiales</taxon>
        <taxon>Nocardiopsidaceae</taxon>
        <taxon>Salinactinospora</taxon>
    </lineage>
</organism>
<keyword evidence="1" id="KW-0812">Transmembrane</keyword>
<keyword evidence="1" id="KW-0472">Membrane</keyword>
<accession>A0ABP7F7R4</accession>
<dbReference type="Proteomes" id="UP001500908">
    <property type="component" value="Unassembled WGS sequence"/>
</dbReference>
<name>A0ABP7F7R4_9ACTN</name>
<keyword evidence="3" id="KW-1185">Reference proteome</keyword>
<sequence>MSTFTVSRSHLGTHIWKGAVAGLAGGIVFGILMAVAGMLPTVAMLVGSQSAVVGVLVHLVISVAIGAGFGVIAGAFADRLWPVLGAGLVYGLVWWVLGPLLLMPAILGMPVLQIGPPAIMSLIGHLLYGLVTAAALYSLVRRTA</sequence>
<feature type="transmembrane region" description="Helical" evidence="1">
    <location>
        <begin position="118"/>
        <end position="140"/>
    </location>
</feature>
<protein>
    <recommendedName>
        <fullName evidence="4">DUF1440 domain-containing protein</fullName>
    </recommendedName>
</protein>
<gene>
    <name evidence="2" type="ORF">GCM10022402_10950</name>
</gene>
<feature type="transmembrane region" description="Helical" evidence="1">
    <location>
        <begin position="20"/>
        <end position="39"/>
    </location>
</feature>
<evidence type="ECO:0008006" key="4">
    <source>
        <dbReference type="Google" id="ProtNLM"/>
    </source>
</evidence>
<evidence type="ECO:0000313" key="2">
    <source>
        <dbReference type="EMBL" id="GAA3732060.1"/>
    </source>
</evidence>
<reference evidence="3" key="1">
    <citation type="journal article" date="2019" name="Int. J. Syst. Evol. Microbiol.">
        <title>The Global Catalogue of Microorganisms (GCM) 10K type strain sequencing project: providing services to taxonomists for standard genome sequencing and annotation.</title>
        <authorList>
            <consortium name="The Broad Institute Genomics Platform"/>
            <consortium name="The Broad Institute Genome Sequencing Center for Infectious Disease"/>
            <person name="Wu L."/>
            <person name="Ma J."/>
        </authorList>
    </citation>
    <scope>NUCLEOTIDE SEQUENCE [LARGE SCALE GENOMIC DNA]</scope>
    <source>
        <strain evidence="3">JCM 17137</strain>
    </source>
</reference>
<evidence type="ECO:0000256" key="1">
    <source>
        <dbReference type="SAM" id="Phobius"/>
    </source>
</evidence>
<feature type="transmembrane region" description="Helical" evidence="1">
    <location>
        <begin position="51"/>
        <end position="76"/>
    </location>
</feature>
<comment type="caution">
    <text evidence="2">The sequence shown here is derived from an EMBL/GenBank/DDBJ whole genome shotgun (WGS) entry which is preliminary data.</text>
</comment>